<name>A0A1G7TS98_9RHOB</name>
<dbReference type="OrthoDB" id="9155679at2"/>
<organism evidence="1 2">
    <name type="scientific">Celeribacter baekdonensis</name>
    <dbReference type="NCBI Taxonomy" id="875171"/>
    <lineage>
        <taxon>Bacteria</taxon>
        <taxon>Pseudomonadati</taxon>
        <taxon>Pseudomonadota</taxon>
        <taxon>Alphaproteobacteria</taxon>
        <taxon>Rhodobacterales</taxon>
        <taxon>Roseobacteraceae</taxon>
        <taxon>Celeribacter</taxon>
    </lineage>
</organism>
<dbReference type="AlphaFoldDB" id="A0A1G7TS98"/>
<reference evidence="1 2" key="1">
    <citation type="submission" date="2016-10" db="EMBL/GenBank/DDBJ databases">
        <authorList>
            <person name="de Groot N.N."/>
        </authorList>
    </citation>
    <scope>NUCLEOTIDE SEQUENCE [LARGE SCALE GENOMIC DNA]</scope>
    <source>
        <strain evidence="1 2">DSM 27375</strain>
    </source>
</reference>
<protein>
    <submittedName>
        <fullName evidence="1">Uncharacterized protein</fullName>
    </submittedName>
</protein>
<evidence type="ECO:0000313" key="1">
    <source>
        <dbReference type="EMBL" id="SDG38196.1"/>
    </source>
</evidence>
<dbReference type="Proteomes" id="UP000182284">
    <property type="component" value="Unassembled WGS sequence"/>
</dbReference>
<dbReference type="EMBL" id="FNBL01000018">
    <property type="protein sequence ID" value="SDG38196.1"/>
    <property type="molecule type" value="Genomic_DNA"/>
</dbReference>
<proteinExistence type="predicted"/>
<accession>A0A1G7TS98</accession>
<sequence>MTNTSERVLTCARWFLDRKRITNGVADPVSIEEVSATHVVPFRFFDQEGLTTRTLIGDNDLVDEDFIVRVEDLTPEGYELFRTGYQKWLSAYARRTPEKRKQWLAENDVSILSKYLEIIRNRENQ</sequence>
<gene>
    <name evidence="1" type="ORF">SAMN04488117_11854</name>
</gene>
<evidence type="ECO:0000313" key="2">
    <source>
        <dbReference type="Proteomes" id="UP000182284"/>
    </source>
</evidence>
<dbReference type="RefSeq" id="WP_074647214.1">
    <property type="nucleotide sequence ID" value="NZ_FNBL01000018.1"/>
</dbReference>